<evidence type="ECO:0000256" key="2">
    <source>
        <dbReference type="ARBA" id="ARBA00010617"/>
    </source>
</evidence>
<comment type="similarity">
    <text evidence="2 7">Belongs to the cytochrome P450 family.</text>
</comment>
<dbReference type="GO" id="GO:0004497">
    <property type="term" value="F:monooxygenase activity"/>
    <property type="evidence" value="ECO:0007669"/>
    <property type="project" value="UniProtKB-KW"/>
</dbReference>
<dbReference type="GO" id="GO:0020037">
    <property type="term" value="F:heme binding"/>
    <property type="evidence" value="ECO:0007669"/>
    <property type="project" value="InterPro"/>
</dbReference>
<gene>
    <name evidence="8" type="ORF">H0H81_000706</name>
</gene>
<evidence type="ECO:0000256" key="7">
    <source>
        <dbReference type="RuleBase" id="RU000461"/>
    </source>
</evidence>
<keyword evidence="9" id="KW-1185">Reference proteome</keyword>
<keyword evidence="5 6" id="KW-0408">Iron</keyword>
<organism evidence="8 9">
    <name type="scientific">Sphagnurus paluster</name>
    <dbReference type="NCBI Taxonomy" id="117069"/>
    <lineage>
        <taxon>Eukaryota</taxon>
        <taxon>Fungi</taxon>
        <taxon>Dikarya</taxon>
        <taxon>Basidiomycota</taxon>
        <taxon>Agaricomycotina</taxon>
        <taxon>Agaricomycetes</taxon>
        <taxon>Agaricomycetidae</taxon>
        <taxon>Agaricales</taxon>
        <taxon>Tricholomatineae</taxon>
        <taxon>Lyophyllaceae</taxon>
        <taxon>Sphagnurus</taxon>
    </lineage>
</organism>
<dbReference type="Proteomes" id="UP000717328">
    <property type="component" value="Unassembled WGS sequence"/>
</dbReference>
<evidence type="ECO:0008006" key="10">
    <source>
        <dbReference type="Google" id="ProtNLM"/>
    </source>
</evidence>
<name>A0A9P7FU00_9AGAR</name>
<keyword evidence="4 7" id="KW-0560">Oxidoreductase</keyword>
<evidence type="ECO:0000256" key="1">
    <source>
        <dbReference type="ARBA" id="ARBA00001971"/>
    </source>
</evidence>
<keyword evidence="7" id="KW-0503">Monooxygenase</keyword>
<dbReference type="Pfam" id="PF00067">
    <property type="entry name" value="p450"/>
    <property type="match status" value="1"/>
</dbReference>
<reference evidence="8" key="2">
    <citation type="submission" date="2021-10" db="EMBL/GenBank/DDBJ databases">
        <title>Phylogenomics reveals ancestral predisposition of the termite-cultivated fungus Termitomyces towards a domesticated lifestyle.</title>
        <authorList>
            <person name="Auxier B."/>
            <person name="Grum-Grzhimaylo A."/>
            <person name="Cardenas M.E."/>
            <person name="Lodge J.D."/>
            <person name="Laessoe T."/>
            <person name="Pedersen O."/>
            <person name="Smith M.E."/>
            <person name="Kuyper T.W."/>
            <person name="Franco-Molano E.A."/>
            <person name="Baroni T.J."/>
            <person name="Aanen D.K."/>
        </authorList>
    </citation>
    <scope>NUCLEOTIDE SEQUENCE</scope>
    <source>
        <strain evidence="8">D49</strain>
    </source>
</reference>
<dbReference type="InterPro" id="IPR001128">
    <property type="entry name" value="Cyt_P450"/>
</dbReference>
<protein>
    <recommendedName>
        <fullName evidence="10">Cytochrome P450</fullName>
    </recommendedName>
</protein>
<dbReference type="PRINTS" id="PR00463">
    <property type="entry name" value="EP450I"/>
</dbReference>
<dbReference type="PANTHER" id="PTHR46206">
    <property type="entry name" value="CYTOCHROME P450"/>
    <property type="match status" value="1"/>
</dbReference>
<comment type="caution">
    <text evidence="8">The sequence shown here is derived from an EMBL/GenBank/DDBJ whole genome shotgun (WGS) entry which is preliminary data.</text>
</comment>
<dbReference type="OrthoDB" id="1844152at2759"/>
<evidence type="ECO:0000256" key="3">
    <source>
        <dbReference type="ARBA" id="ARBA00022723"/>
    </source>
</evidence>
<keyword evidence="3 6" id="KW-0479">Metal-binding</keyword>
<sequence>MDINIKFTIKVTKKDASIIDNTVTSFANRFLTSVPADIDRCIKHLEPIIEERRRNMENMNDMLSWLMAEAEGDETSTRNLTLKILTVNFAAIHTSTMTFYHALFYLAEHPEYMEPMREEIEEVVDREGWTHSAVKQMFKVDSFIKESQRLNTLGCLVMDRVACHPVTFPDGTYIPKGTHMSIPAHALHTDDAVYENPHTFDPFRFADRTKQQYAGHKGDMVSTSTEFVAFGHGRHACPGRFFAANELKLMLAHLVMTYDIKLQGNAGRPPNMWFMVHCIPNLKAEILLRKRVD</sequence>
<dbReference type="InterPro" id="IPR002401">
    <property type="entry name" value="Cyt_P450_E_grp-I"/>
</dbReference>
<dbReference type="InterPro" id="IPR036396">
    <property type="entry name" value="Cyt_P450_sf"/>
</dbReference>
<evidence type="ECO:0000256" key="5">
    <source>
        <dbReference type="ARBA" id="ARBA00023004"/>
    </source>
</evidence>
<evidence type="ECO:0000313" key="8">
    <source>
        <dbReference type="EMBL" id="KAG5634812.1"/>
    </source>
</evidence>
<evidence type="ECO:0000256" key="6">
    <source>
        <dbReference type="PIRSR" id="PIRSR602401-1"/>
    </source>
</evidence>
<keyword evidence="6 7" id="KW-0349">Heme</keyword>
<accession>A0A9P7FU00</accession>
<dbReference type="PROSITE" id="PS00086">
    <property type="entry name" value="CYTOCHROME_P450"/>
    <property type="match status" value="1"/>
</dbReference>
<dbReference type="InterPro" id="IPR017972">
    <property type="entry name" value="Cyt_P450_CS"/>
</dbReference>
<dbReference type="Gene3D" id="1.10.630.10">
    <property type="entry name" value="Cytochrome P450"/>
    <property type="match status" value="1"/>
</dbReference>
<dbReference type="CDD" id="cd11041">
    <property type="entry name" value="CYP503A1-like"/>
    <property type="match status" value="1"/>
</dbReference>
<dbReference type="EMBL" id="JABCKI010006264">
    <property type="protein sequence ID" value="KAG5634812.1"/>
    <property type="molecule type" value="Genomic_DNA"/>
</dbReference>
<reference evidence="8" key="1">
    <citation type="submission" date="2021-02" db="EMBL/GenBank/DDBJ databases">
        <authorList>
            <person name="Nieuwenhuis M."/>
            <person name="Van De Peppel L.J.J."/>
        </authorList>
    </citation>
    <scope>NUCLEOTIDE SEQUENCE</scope>
    <source>
        <strain evidence="8">D49</strain>
    </source>
</reference>
<evidence type="ECO:0000313" key="9">
    <source>
        <dbReference type="Proteomes" id="UP000717328"/>
    </source>
</evidence>
<dbReference type="AlphaFoldDB" id="A0A9P7FU00"/>
<proteinExistence type="inferred from homology"/>
<dbReference type="GO" id="GO:0016705">
    <property type="term" value="F:oxidoreductase activity, acting on paired donors, with incorporation or reduction of molecular oxygen"/>
    <property type="evidence" value="ECO:0007669"/>
    <property type="project" value="InterPro"/>
</dbReference>
<feature type="binding site" description="axial binding residue" evidence="6">
    <location>
        <position position="237"/>
    </location>
    <ligand>
        <name>heme</name>
        <dbReference type="ChEBI" id="CHEBI:30413"/>
    </ligand>
    <ligandPart>
        <name>Fe</name>
        <dbReference type="ChEBI" id="CHEBI:18248"/>
    </ligandPart>
</feature>
<comment type="cofactor">
    <cofactor evidence="1 6">
        <name>heme</name>
        <dbReference type="ChEBI" id="CHEBI:30413"/>
    </cofactor>
</comment>
<dbReference type="SUPFAM" id="SSF48264">
    <property type="entry name" value="Cytochrome P450"/>
    <property type="match status" value="1"/>
</dbReference>
<dbReference type="GO" id="GO:0005506">
    <property type="term" value="F:iron ion binding"/>
    <property type="evidence" value="ECO:0007669"/>
    <property type="project" value="InterPro"/>
</dbReference>
<evidence type="ECO:0000256" key="4">
    <source>
        <dbReference type="ARBA" id="ARBA00023002"/>
    </source>
</evidence>